<dbReference type="Pfam" id="PF01323">
    <property type="entry name" value="DSBA"/>
    <property type="match status" value="1"/>
</dbReference>
<accession>A0ABM9Y120</accession>
<feature type="domain" description="DSBA-like thioredoxin" evidence="1">
    <location>
        <begin position="20"/>
        <end position="199"/>
    </location>
</feature>
<organism evidence="2 3">
    <name type="scientific">Yersinia bercovieri ATCC 43970</name>
    <dbReference type="NCBI Taxonomy" id="349968"/>
    <lineage>
        <taxon>Bacteria</taxon>
        <taxon>Pseudomonadati</taxon>
        <taxon>Pseudomonadota</taxon>
        <taxon>Gammaproteobacteria</taxon>
        <taxon>Enterobacterales</taxon>
        <taxon>Yersiniaceae</taxon>
        <taxon>Yersinia</taxon>
    </lineage>
</organism>
<dbReference type="PANTHER" id="PTHR13887:SF51">
    <property type="entry name" value="DSBA FAMILY PROTEIN"/>
    <property type="match status" value="1"/>
</dbReference>
<dbReference type="PANTHER" id="PTHR13887">
    <property type="entry name" value="GLUTATHIONE S-TRANSFERASE KAPPA"/>
    <property type="match status" value="1"/>
</dbReference>
<dbReference type="Proteomes" id="UP000010319">
    <property type="component" value="Unassembled WGS sequence"/>
</dbReference>
<keyword evidence="3" id="KW-1185">Reference proteome</keyword>
<sequence>MPVNRIEEAIMAATKLHYIFDPLCGWCYGAAPLVQAAQNIANLTLVLHGGGMMSGANRRQIDSQWRGYVMPHDQRIAQLTGQTFGDAYYNHLLNDTSAVMDSTPPIVAILAAEALAGRGADMLHRIQQAHYIEGRHIAAPEVLAELASDIGLSSDGFIDAFHTAQTTSTQHIAESRALLAKVRGHGFPTFVLQDQQGKMSVLPASDYYGNPSAWAEMLQNSIAL</sequence>
<reference evidence="2" key="1">
    <citation type="submission" date="2008-12" db="EMBL/GenBank/DDBJ databases">
        <title>Annotation of the Yersinia bercovieri ATCC 43970 genome.</title>
        <authorList>
            <person name="Read T.D."/>
            <person name="Akmal A."/>
            <person name="Bishop-Lilly K."/>
            <person name="Chen P.E."/>
            <person name="Cook C."/>
            <person name="Kiley M.P."/>
            <person name="Lentz S."/>
            <person name="Mateczun A."/>
            <person name="Nagarajan N."/>
            <person name="Nolan N."/>
            <person name="Osborne B.I."/>
            <person name="Pop M."/>
            <person name="Sozhamannan S."/>
            <person name="Stewart A.C."/>
            <person name="Sulakvelidze A."/>
            <person name="Thomason B."/>
            <person name="Willner K."/>
            <person name="Zwick M.E."/>
        </authorList>
    </citation>
    <scope>NUCLEOTIDE SEQUENCE [LARGE SCALE GENOMIC DNA]</scope>
    <source>
        <strain evidence="2">ATCC 43970</strain>
    </source>
</reference>
<dbReference type="InterPro" id="IPR036249">
    <property type="entry name" value="Thioredoxin-like_sf"/>
</dbReference>
<protein>
    <submittedName>
        <fullName evidence="2">Thioredoxin domain protein, DsbA family</fullName>
    </submittedName>
</protein>
<name>A0ABM9Y120_YERBE</name>
<dbReference type="Gene3D" id="3.40.30.10">
    <property type="entry name" value="Glutaredoxin"/>
    <property type="match status" value="1"/>
</dbReference>
<dbReference type="CDD" id="cd03025">
    <property type="entry name" value="DsbA_FrnE_like"/>
    <property type="match status" value="1"/>
</dbReference>
<gene>
    <name evidence="2" type="ORF">yberc0001_32100</name>
</gene>
<proteinExistence type="predicted"/>
<evidence type="ECO:0000313" key="3">
    <source>
        <dbReference type="Proteomes" id="UP000010319"/>
    </source>
</evidence>
<dbReference type="InterPro" id="IPR001853">
    <property type="entry name" value="DSBA-like_thioredoxin_dom"/>
</dbReference>
<evidence type="ECO:0000313" key="2">
    <source>
        <dbReference type="EMBL" id="EEQ07397.1"/>
    </source>
</evidence>
<comment type="caution">
    <text evidence="2">The sequence shown here is derived from an EMBL/GenBank/DDBJ whole genome shotgun (WGS) entry which is preliminary data.</text>
</comment>
<evidence type="ECO:0000259" key="1">
    <source>
        <dbReference type="Pfam" id="PF01323"/>
    </source>
</evidence>
<dbReference type="EMBL" id="AALC02000012">
    <property type="protein sequence ID" value="EEQ07397.1"/>
    <property type="molecule type" value="Genomic_DNA"/>
</dbReference>
<dbReference type="SUPFAM" id="SSF52833">
    <property type="entry name" value="Thioredoxin-like"/>
    <property type="match status" value="1"/>
</dbReference>